<organism evidence="2 3">
    <name type="scientific">Zizania palustris</name>
    <name type="common">Northern wild rice</name>
    <dbReference type="NCBI Taxonomy" id="103762"/>
    <lineage>
        <taxon>Eukaryota</taxon>
        <taxon>Viridiplantae</taxon>
        <taxon>Streptophyta</taxon>
        <taxon>Embryophyta</taxon>
        <taxon>Tracheophyta</taxon>
        <taxon>Spermatophyta</taxon>
        <taxon>Magnoliopsida</taxon>
        <taxon>Liliopsida</taxon>
        <taxon>Poales</taxon>
        <taxon>Poaceae</taxon>
        <taxon>BOP clade</taxon>
        <taxon>Oryzoideae</taxon>
        <taxon>Oryzeae</taxon>
        <taxon>Zizaniinae</taxon>
        <taxon>Zizania</taxon>
    </lineage>
</organism>
<gene>
    <name evidence="2" type="ORF">GUJ93_ZPchr0004g39739</name>
</gene>
<protein>
    <submittedName>
        <fullName evidence="2">Uncharacterized protein</fullName>
    </submittedName>
</protein>
<keyword evidence="3" id="KW-1185">Reference proteome</keyword>
<dbReference type="Proteomes" id="UP000729402">
    <property type="component" value="Unassembled WGS sequence"/>
</dbReference>
<sequence>MMVMASEDTILVCWQDKWSVGESAEDLIWARRASPPGASPTPSPREERRRDEHGPPQTAAATPPVSRRGRNLQADTTPRNPDFTRDPHRRFTGEFLISLTMMLLVMRGVDQMAKLLWPKREKWLRMLRWEITKPFYD</sequence>
<comment type="caution">
    <text evidence="2">The sequence shown here is derived from an EMBL/GenBank/DDBJ whole genome shotgun (WGS) entry which is preliminary data.</text>
</comment>
<feature type="region of interest" description="Disordered" evidence="1">
    <location>
        <begin position="29"/>
        <end position="88"/>
    </location>
</feature>
<evidence type="ECO:0000256" key="1">
    <source>
        <dbReference type="SAM" id="MobiDB-lite"/>
    </source>
</evidence>
<feature type="compositionally biased region" description="Basic and acidic residues" evidence="1">
    <location>
        <begin position="44"/>
        <end position="54"/>
    </location>
</feature>
<evidence type="ECO:0000313" key="3">
    <source>
        <dbReference type="Proteomes" id="UP000729402"/>
    </source>
</evidence>
<dbReference type="EMBL" id="JAAALK010000285">
    <property type="protein sequence ID" value="KAG8066229.1"/>
    <property type="molecule type" value="Genomic_DNA"/>
</dbReference>
<reference evidence="2" key="1">
    <citation type="journal article" date="2021" name="bioRxiv">
        <title>Whole Genome Assembly and Annotation of Northern Wild Rice, Zizania palustris L., Supports a Whole Genome Duplication in the Zizania Genus.</title>
        <authorList>
            <person name="Haas M."/>
            <person name="Kono T."/>
            <person name="Macchietto M."/>
            <person name="Millas R."/>
            <person name="McGilp L."/>
            <person name="Shao M."/>
            <person name="Duquette J."/>
            <person name="Hirsch C.N."/>
            <person name="Kimball J."/>
        </authorList>
    </citation>
    <scope>NUCLEOTIDE SEQUENCE</scope>
    <source>
        <tissue evidence="2">Fresh leaf tissue</tissue>
    </source>
</reference>
<reference evidence="2" key="2">
    <citation type="submission" date="2021-02" db="EMBL/GenBank/DDBJ databases">
        <authorList>
            <person name="Kimball J.A."/>
            <person name="Haas M.W."/>
            <person name="Macchietto M."/>
            <person name="Kono T."/>
            <person name="Duquette J."/>
            <person name="Shao M."/>
        </authorList>
    </citation>
    <scope>NUCLEOTIDE SEQUENCE</scope>
    <source>
        <tissue evidence="2">Fresh leaf tissue</tissue>
    </source>
</reference>
<dbReference type="AlphaFoldDB" id="A0A8J5VZI7"/>
<proteinExistence type="predicted"/>
<accession>A0A8J5VZI7</accession>
<name>A0A8J5VZI7_ZIZPA</name>
<evidence type="ECO:0000313" key="2">
    <source>
        <dbReference type="EMBL" id="KAG8066229.1"/>
    </source>
</evidence>